<sequence>MASLGHPSFPPTDLCQLDEEASPGVRGEVITTSHSKATRGLLAYLTILSHHGQVTRTLPELTSHFPNFPTIPMGVLSQNRLHLHQPLYTARHQNSTTSASSRT</sequence>
<dbReference type="EMBL" id="BMAU01021249">
    <property type="protein sequence ID" value="GFY05151.1"/>
    <property type="molecule type" value="Genomic_DNA"/>
</dbReference>
<evidence type="ECO:0000313" key="2">
    <source>
        <dbReference type="Proteomes" id="UP000887159"/>
    </source>
</evidence>
<dbReference type="Proteomes" id="UP000887159">
    <property type="component" value="Unassembled WGS sequence"/>
</dbReference>
<dbReference type="AlphaFoldDB" id="A0A8X6SAX5"/>
<accession>A0A8X6SAX5</accession>
<keyword evidence="2" id="KW-1185">Reference proteome</keyword>
<reference evidence="1" key="1">
    <citation type="submission" date="2020-08" db="EMBL/GenBank/DDBJ databases">
        <title>Multicomponent nature underlies the extraordinary mechanical properties of spider dragline silk.</title>
        <authorList>
            <person name="Kono N."/>
            <person name="Nakamura H."/>
            <person name="Mori M."/>
            <person name="Yoshida Y."/>
            <person name="Ohtoshi R."/>
            <person name="Malay A.D."/>
            <person name="Moran D.A.P."/>
            <person name="Tomita M."/>
            <person name="Numata K."/>
            <person name="Arakawa K."/>
        </authorList>
    </citation>
    <scope>NUCLEOTIDE SEQUENCE</scope>
</reference>
<protein>
    <submittedName>
        <fullName evidence="1">Uncharacterized protein</fullName>
    </submittedName>
</protein>
<organism evidence="1 2">
    <name type="scientific">Trichonephila clavipes</name>
    <name type="common">Golden silk orbweaver</name>
    <name type="synonym">Nephila clavipes</name>
    <dbReference type="NCBI Taxonomy" id="2585209"/>
    <lineage>
        <taxon>Eukaryota</taxon>
        <taxon>Metazoa</taxon>
        <taxon>Ecdysozoa</taxon>
        <taxon>Arthropoda</taxon>
        <taxon>Chelicerata</taxon>
        <taxon>Arachnida</taxon>
        <taxon>Araneae</taxon>
        <taxon>Araneomorphae</taxon>
        <taxon>Entelegynae</taxon>
        <taxon>Araneoidea</taxon>
        <taxon>Nephilidae</taxon>
        <taxon>Trichonephila</taxon>
    </lineage>
</organism>
<gene>
    <name evidence="1" type="ORF">TNCV_3270231</name>
</gene>
<proteinExistence type="predicted"/>
<evidence type="ECO:0000313" key="1">
    <source>
        <dbReference type="EMBL" id="GFY05151.1"/>
    </source>
</evidence>
<name>A0A8X6SAX5_TRICX</name>
<comment type="caution">
    <text evidence="1">The sequence shown here is derived from an EMBL/GenBank/DDBJ whole genome shotgun (WGS) entry which is preliminary data.</text>
</comment>